<sequence length="96" mass="10921">MELPSFPDDILENLGFVELKGLGWGVTIGWLRIGDHVLRRAFPNTQESNAGKLSIKWEGPYIITKIVGKGAYKISTIEGNEIPRSWNATHLKRYYF</sequence>
<dbReference type="AlphaFoldDB" id="A0AA38SHJ7"/>
<evidence type="ECO:0000313" key="1">
    <source>
        <dbReference type="EMBL" id="KAJ9542458.1"/>
    </source>
</evidence>
<name>A0AA38SHJ7_9ASTR</name>
<comment type="caution">
    <text evidence="1">The sequence shown here is derived from an EMBL/GenBank/DDBJ whole genome shotgun (WGS) entry which is preliminary data.</text>
</comment>
<keyword evidence="2" id="KW-1185">Reference proteome</keyword>
<dbReference type="Proteomes" id="UP001172457">
    <property type="component" value="Chromosome 7"/>
</dbReference>
<evidence type="ECO:0000313" key="2">
    <source>
        <dbReference type="Proteomes" id="UP001172457"/>
    </source>
</evidence>
<protein>
    <submittedName>
        <fullName evidence="1">Uncharacterized protein</fullName>
    </submittedName>
</protein>
<organism evidence="1 2">
    <name type="scientific">Centaurea solstitialis</name>
    <name type="common">yellow star-thistle</name>
    <dbReference type="NCBI Taxonomy" id="347529"/>
    <lineage>
        <taxon>Eukaryota</taxon>
        <taxon>Viridiplantae</taxon>
        <taxon>Streptophyta</taxon>
        <taxon>Embryophyta</taxon>
        <taxon>Tracheophyta</taxon>
        <taxon>Spermatophyta</taxon>
        <taxon>Magnoliopsida</taxon>
        <taxon>eudicotyledons</taxon>
        <taxon>Gunneridae</taxon>
        <taxon>Pentapetalae</taxon>
        <taxon>asterids</taxon>
        <taxon>campanulids</taxon>
        <taxon>Asterales</taxon>
        <taxon>Asteraceae</taxon>
        <taxon>Carduoideae</taxon>
        <taxon>Cardueae</taxon>
        <taxon>Centaureinae</taxon>
        <taxon>Centaurea</taxon>
    </lineage>
</organism>
<reference evidence="1" key="1">
    <citation type="submission" date="2023-03" db="EMBL/GenBank/DDBJ databases">
        <title>Chromosome-scale reference genome and RAD-based genetic map of yellow starthistle (Centaurea solstitialis) reveal putative structural variation and QTLs associated with invader traits.</title>
        <authorList>
            <person name="Reatini B."/>
            <person name="Cang F.A."/>
            <person name="Jiang Q."/>
            <person name="Mckibben M.T.W."/>
            <person name="Barker M.S."/>
            <person name="Rieseberg L.H."/>
            <person name="Dlugosch K.M."/>
        </authorList>
    </citation>
    <scope>NUCLEOTIDE SEQUENCE</scope>
    <source>
        <strain evidence="1">CAN-66</strain>
        <tissue evidence="1">Leaf</tissue>
    </source>
</reference>
<dbReference type="EMBL" id="JARYMX010000007">
    <property type="protein sequence ID" value="KAJ9542458.1"/>
    <property type="molecule type" value="Genomic_DNA"/>
</dbReference>
<gene>
    <name evidence="1" type="ORF">OSB04_028964</name>
</gene>
<accession>A0AA38SHJ7</accession>
<proteinExistence type="predicted"/>